<evidence type="ECO:0000259" key="16">
    <source>
        <dbReference type="Pfam" id="PF16491"/>
    </source>
</evidence>
<keyword evidence="5 13" id="KW-0378">Hydrolase</keyword>
<gene>
    <name evidence="17" type="ORF">BOW53_08555</name>
</gene>
<feature type="transmembrane region" description="Helical" evidence="14">
    <location>
        <begin position="141"/>
        <end position="168"/>
    </location>
</feature>
<evidence type="ECO:0000256" key="4">
    <source>
        <dbReference type="ARBA" id="ARBA00022723"/>
    </source>
</evidence>
<evidence type="ECO:0000256" key="14">
    <source>
        <dbReference type="SAM" id="Phobius"/>
    </source>
</evidence>
<evidence type="ECO:0000256" key="12">
    <source>
        <dbReference type="PIRSR" id="PIRSR627057-2"/>
    </source>
</evidence>
<dbReference type="EMBL" id="MPRL01000030">
    <property type="protein sequence ID" value="OOZ40211.1"/>
    <property type="molecule type" value="Genomic_DNA"/>
</dbReference>
<evidence type="ECO:0000256" key="13">
    <source>
        <dbReference type="RuleBase" id="RU003983"/>
    </source>
</evidence>
<keyword evidence="18" id="KW-1185">Reference proteome</keyword>
<evidence type="ECO:0000256" key="2">
    <source>
        <dbReference type="ARBA" id="ARBA00022670"/>
    </source>
</evidence>
<dbReference type="InterPro" id="IPR027057">
    <property type="entry name" value="CAXX_Prtase_1"/>
</dbReference>
<dbReference type="OrthoDB" id="9781930at2"/>
<feature type="transmembrane region" description="Helical" evidence="14">
    <location>
        <begin position="327"/>
        <end position="347"/>
    </location>
</feature>
<dbReference type="GO" id="GO:0046872">
    <property type="term" value="F:metal ion binding"/>
    <property type="evidence" value="ECO:0007669"/>
    <property type="project" value="UniProtKB-KW"/>
</dbReference>
<feature type="transmembrane region" description="Helical" evidence="14">
    <location>
        <begin position="174"/>
        <end position="194"/>
    </location>
</feature>
<dbReference type="GO" id="GO:0004222">
    <property type="term" value="F:metalloendopeptidase activity"/>
    <property type="evidence" value="ECO:0007669"/>
    <property type="project" value="InterPro"/>
</dbReference>
<feature type="active site" evidence="11">
    <location>
        <position position="278"/>
    </location>
</feature>
<name>A0A1T2L571_9GAMM</name>
<feature type="transmembrane region" description="Helical" evidence="14">
    <location>
        <begin position="6"/>
        <end position="24"/>
    </location>
</feature>
<keyword evidence="10 14" id="KW-0472">Membrane</keyword>
<reference evidence="17 18" key="1">
    <citation type="submission" date="2016-11" db="EMBL/GenBank/DDBJ databases">
        <title>Mixed transmission modes and dynamic genome evolution in an obligate animal-bacterial symbiosis.</title>
        <authorList>
            <person name="Russell S.L."/>
            <person name="Corbett-Detig R.B."/>
            <person name="Cavanaugh C.M."/>
        </authorList>
    </citation>
    <scope>NUCLEOTIDE SEQUENCE [LARGE SCALE GENOMIC DNA]</scope>
    <source>
        <strain evidence="17">Sveles-Q1</strain>
    </source>
</reference>
<evidence type="ECO:0000256" key="10">
    <source>
        <dbReference type="ARBA" id="ARBA00023136"/>
    </source>
</evidence>
<dbReference type="Pfam" id="PF01435">
    <property type="entry name" value="Peptidase_M48"/>
    <property type="match status" value="1"/>
</dbReference>
<evidence type="ECO:0000259" key="15">
    <source>
        <dbReference type="Pfam" id="PF01435"/>
    </source>
</evidence>
<dbReference type="PANTHER" id="PTHR10120">
    <property type="entry name" value="CAAX PRENYL PROTEASE 1"/>
    <property type="match status" value="1"/>
</dbReference>
<accession>A0A1T2L571</accession>
<feature type="domain" description="CAAX prenyl protease 1 N-terminal" evidence="16">
    <location>
        <begin position="31"/>
        <end position="204"/>
    </location>
</feature>
<keyword evidence="3 14" id="KW-0812">Transmembrane</keyword>
<dbReference type="InterPro" id="IPR032456">
    <property type="entry name" value="Peptidase_M48_N"/>
</dbReference>
<keyword evidence="9 13" id="KW-0482">Metalloprotease</keyword>
<organism evidence="17 18">
    <name type="scientific">Solemya pervernicosa gill symbiont</name>
    <dbReference type="NCBI Taxonomy" id="642797"/>
    <lineage>
        <taxon>Bacteria</taxon>
        <taxon>Pseudomonadati</taxon>
        <taxon>Pseudomonadota</taxon>
        <taxon>Gammaproteobacteria</taxon>
        <taxon>sulfur-oxidizing symbionts</taxon>
    </lineage>
</organism>
<feature type="active site" description="Proton donor" evidence="11">
    <location>
        <position position="359"/>
    </location>
</feature>
<keyword evidence="2 13" id="KW-0645">Protease</keyword>
<evidence type="ECO:0000256" key="5">
    <source>
        <dbReference type="ARBA" id="ARBA00022801"/>
    </source>
</evidence>
<comment type="similarity">
    <text evidence="13">Belongs to the peptidase M48 family.</text>
</comment>
<dbReference type="RefSeq" id="WP_078483665.1">
    <property type="nucleotide sequence ID" value="NZ_MPRL01000030.1"/>
</dbReference>
<keyword evidence="8 14" id="KW-1133">Transmembrane helix</keyword>
<keyword evidence="4 12" id="KW-0479">Metal-binding</keyword>
<dbReference type="Proteomes" id="UP000191110">
    <property type="component" value="Unassembled WGS sequence"/>
</dbReference>
<feature type="transmembrane region" description="Helical" evidence="14">
    <location>
        <begin position="99"/>
        <end position="120"/>
    </location>
</feature>
<feature type="binding site" evidence="12">
    <location>
        <position position="281"/>
    </location>
    <ligand>
        <name>Zn(2+)</name>
        <dbReference type="ChEBI" id="CHEBI:29105"/>
        <note>catalytic</note>
    </ligand>
</feature>
<dbReference type="Pfam" id="PF16491">
    <property type="entry name" value="Peptidase_M48_N"/>
    <property type="match status" value="1"/>
</dbReference>
<feature type="domain" description="Peptidase M48" evidence="15">
    <location>
        <begin position="207"/>
        <end position="411"/>
    </location>
</feature>
<feature type="binding site" evidence="12">
    <location>
        <position position="355"/>
    </location>
    <ligand>
        <name>Zn(2+)</name>
        <dbReference type="ChEBI" id="CHEBI:29105"/>
        <note>catalytic</note>
    </ligand>
</feature>
<protein>
    <submittedName>
        <fullName evidence="17">Peptidase M48</fullName>
    </submittedName>
</protein>
<dbReference type="Gene3D" id="3.30.2010.10">
    <property type="entry name" value="Metalloproteases ('zincins'), catalytic domain"/>
    <property type="match status" value="1"/>
</dbReference>
<keyword evidence="6" id="KW-0256">Endoplasmic reticulum</keyword>
<evidence type="ECO:0000313" key="17">
    <source>
        <dbReference type="EMBL" id="OOZ40211.1"/>
    </source>
</evidence>
<proteinExistence type="inferred from homology"/>
<evidence type="ECO:0000256" key="7">
    <source>
        <dbReference type="ARBA" id="ARBA00022833"/>
    </source>
</evidence>
<dbReference type="InterPro" id="IPR001915">
    <property type="entry name" value="Peptidase_M48"/>
</dbReference>
<dbReference type="AlphaFoldDB" id="A0A1T2L571"/>
<dbReference type="CDD" id="cd07343">
    <property type="entry name" value="M48A_Zmpste24p_like"/>
    <property type="match status" value="1"/>
</dbReference>
<feature type="transmembrane region" description="Helical" evidence="14">
    <location>
        <begin position="68"/>
        <end position="87"/>
    </location>
</feature>
<evidence type="ECO:0000313" key="18">
    <source>
        <dbReference type="Proteomes" id="UP000191110"/>
    </source>
</evidence>
<dbReference type="GO" id="GO:0071586">
    <property type="term" value="P:CAAX-box protein processing"/>
    <property type="evidence" value="ECO:0007669"/>
    <property type="project" value="InterPro"/>
</dbReference>
<comment type="caution">
    <text evidence="17">The sequence shown here is derived from an EMBL/GenBank/DDBJ whole genome shotgun (WGS) entry which is preliminary data.</text>
</comment>
<evidence type="ECO:0000256" key="8">
    <source>
        <dbReference type="ARBA" id="ARBA00022989"/>
    </source>
</evidence>
<feature type="binding site" evidence="12">
    <location>
        <position position="277"/>
    </location>
    <ligand>
        <name>Zn(2+)</name>
        <dbReference type="ChEBI" id="CHEBI:29105"/>
        <note>catalytic</note>
    </ligand>
</feature>
<evidence type="ECO:0000256" key="6">
    <source>
        <dbReference type="ARBA" id="ARBA00022824"/>
    </source>
</evidence>
<dbReference type="FunFam" id="3.30.2010.10:FF:000002">
    <property type="entry name" value="CAAX prenyl protease"/>
    <property type="match status" value="1"/>
</dbReference>
<sequence length="415" mass="46870">MYEFSLIFIFFLFLSLFVDIALLLRNITHIVKRRSQVPDAFKGQIDLDSHQKAADYTVARNRISSYELFFGTLLILIWTFGGGLELLDTLWRSLALNGLVTGVGLLISMALIASLIELPISYYKTFKLEQRFGFNKSTPKLFFTDLIKQSLLMLVIGAPLAWVALWLMDSAGQYWWLYLWAVWMGFGLLMMWAYPTFIAPLFNKFEPLEEGELRDRIEALLERCGFASNGIFIMDGSKRSSHGNAYFTGLGKQKRIVFFDTLIESLTPEEIEGVLAHELGHFRMHHIPKRILSSAVISLGALALLGWLVSASWFYSDLGVSTPSNHVALALFMLVSPAFGFFLTPLFSWFSRKHEYEADDFAAAQSTPEHLISALVKLYKENASTLTPDPLYSAFHDSHPPAPLRVAHLSAKISS</sequence>
<evidence type="ECO:0000256" key="1">
    <source>
        <dbReference type="ARBA" id="ARBA00004477"/>
    </source>
</evidence>
<comment type="cofactor">
    <cofactor evidence="12 13">
        <name>Zn(2+)</name>
        <dbReference type="ChEBI" id="CHEBI:29105"/>
    </cofactor>
    <text evidence="12 13">Binds 1 zinc ion per subunit.</text>
</comment>
<feature type="transmembrane region" description="Helical" evidence="14">
    <location>
        <begin position="291"/>
        <end position="315"/>
    </location>
</feature>
<evidence type="ECO:0000256" key="11">
    <source>
        <dbReference type="PIRSR" id="PIRSR627057-1"/>
    </source>
</evidence>
<keyword evidence="7 12" id="KW-0862">Zinc</keyword>
<evidence type="ECO:0000256" key="9">
    <source>
        <dbReference type="ARBA" id="ARBA00023049"/>
    </source>
</evidence>
<comment type="subcellular location">
    <subcellularLocation>
        <location evidence="1">Endoplasmic reticulum membrane</location>
        <topology evidence="1">Multi-pass membrane protein</topology>
    </subcellularLocation>
</comment>
<evidence type="ECO:0000256" key="3">
    <source>
        <dbReference type="ARBA" id="ARBA00022692"/>
    </source>
</evidence>